<evidence type="ECO:0000256" key="3">
    <source>
        <dbReference type="ARBA" id="ARBA00022525"/>
    </source>
</evidence>
<dbReference type="InterPro" id="IPR036465">
    <property type="entry name" value="vWFA_dom_sf"/>
</dbReference>
<comment type="caution">
    <text evidence="11">The sequence shown here is derived from an EMBL/GenBank/DDBJ whole genome shotgun (WGS) entry which is preliminary data.</text>
</comment>
<organism evidence="11 12">
    <name type="scientific">Apodemus speciosus</name>
    <name type="common">Large Japanese field mouse</name>
    <dbReference type="NCBI Taxonomy" id="105296"/>
    <lineage>
        <taxon>Eukaryota</taxon>
        <taxon>Metazoa</taxon>
        <taxon>Chordata</taxon>
        <taxon>Craniata</taxon>
        <taxon>Vertebrata</taxon>
        <taxon>Euteleostomi</taxon>
        <taxon>Mammalia</taxon>
        <taxon>Eutheria</taxon>
        <taxon>Euarchontoglires</taxon>
        <taxon>Glires</taxon>
        <taxon>Rodentia</taxon>
        <taxon>Myomorpha</taxon>
        <taxon>Muroidea</taxon>
        <taxon>Muridae</taxon>
        <taxon>Murinae</taxon>
        <taxon>Apodemus</taxon>
    </lineage>
</organism>
<dbReference type="PANTHER" id="PTHR10338:SF62">
    <property type="entry name" value="INTER-ALPHA-TRYPSIN INHIBITOR HEAVY CHAIN H5"/>
    <property type="match status" value="1"/>
</dbReference>
<feature type="domain" description="VIT" evidence="10">
    <location>
        <begin position="62"/>
        <end position="188"/>
    </location>
</feature>
<dbReference type="PROSITE" id="PS51468">
    <property type="entry name" value="VIT"/>
    <property type="match status" value="1"/>
</dbReference>
<dbReference type="SMART" id="SM00609">
    <property type="entry name" value="VIT"/>
    <property type="match status" value="1"/>
</dbReference>
<evidence type="ECO:0000256" key="2">
    <source>
        <dbReference type="ARBA" id="ARBA00010158"/>
    </source>
</evidence>
<dbReference type="PANTHER" id="PTHR10338">
    <property type="entry name" value="INTER-ALPHA-TRYPSIN INHIBITOR HEAVY CHAIN FAMILY MEMBER"/>
    <property type="match status" value="1"/>
</dbReference>
<evidence type="ECO:0000256" key="5">
    <source>
        <dbReference type="ARBA" id="ARBA00022729"/>
    </source>
</evidence>
<feature type="domain" description="VWFA" evidence="9">
    <location>
        <begin position="324"/>
        <end position="507"/>
    </location>
</feature>
<protein>
    <submittedName>
        <fullName evidence="11">Inter-alpha-trypsin inhibitor heavy chain H5</fullName>
    </submittedName>
</protein>
<evidence type="ECO:0000259" key="9">
    <source>
        <dbReference type="PROSITE" id="PS50234"/>
    </source>
</evidence>
<evidence type="ECO:0000256" key="8">
    <source>
        <dbReference type="SAM" id="Phobius"/>
    </source>
</evidence>
<accession>A0ABQ0EGM8</accession>
<dbReference type="SMART" id="SM00327">
    <property type="entry name" value="VWA"/>
    <property type="match status" value="1"/>
</dbReference>
<dbReference type="CDD" id="cd01461">
    <property type="entry name" value="vWA_interalpha_trypsin_inhibitor"/>
    <property type="match status" value="1"/>
</dbReference>
<comment type="subcellular location">
    <subcellularLocation>
        <location evidence="1">Secreted</location>
    </subcellularLocation>
</comment>
<keyword evidence="12" id="KW-1185">Reference proteome</keyword>
<reference evidence="11 12" key="1">
    <citation type="submission" date="2024-08" db="EMBL/GenBank/DDBJ databases">
        <title>The draft genome of Apodemus speciosus.</title>
        <authorList>
            <person name="Nabeshima K."/>
            <person name="Suzuki S."/>
            <person name="Onuma M."/>
        </authorList>
    </citation>
    <scope>NUCLEOTIDE SEQUENCE [LARGE SCALE GENOMIC DNA]</scope>
    <source>
        <strain evidence="11">IB14-021</strain>
    </source>
</reference>
<keyword evidence="7" id="KW-0325">Glycoprotein</keyword>
<name>A0ABQ0EGM8_APOSI</name>
<evidence type="ECO:0000256" key="4">
    <source>
        <dbReference type="ARBA" id="ARBA00022690"/>
    </source>
</evidence>
<dbReference type="InterPro" id="IPR002035">
    <property type="entry name" value="VWF_A"/>
</dbReference>
<keyword evidence="6" id="KW-0722">Serine protease inhibitor</keyword>
<evidence type="ECO:0000256" key="6">
    <source>
        <dbReference type="ARBA" id="ARBA00022900"/>
    </source>
</evidence>
<evidence type="ECO:0000313" key="12">
    <source>
        <dbReference type="Proteomes" id="UP001623349"/>
    </source>
</evidence>
<dbReference type="Pfam" id="PF06668">
    <property type="entry name" value="ITI_HC_C"/>
    <property type="match status" value="1"/>
</dbReference>
<evidence type="ECO:0000256" key="1">
    <source>
        <dbReference type="ARBA" id="ARBA00004613"/>
    </source>
</evidence>
<keyword evidence="3" id="KW-0964">Secreted</keyword>
<dbReference type="Pfam" id="PF08487">
    <property type="entry name" value="VIT"/>
    <property type="match status" value="1"/>
</dbReference>
<dbReference type="InterPro" id="IPR013694">
    <property type="entry name" value="VIT"/>
</dbReference>
<dbReference type="EMBL" id="BAAFST010000002">
    <property type="protein sequence ID" value="GAB1285961.1"/>
    <property type="molecule type" value="Genomic_DNA"/>
</dbReference>
<sequence length="984" mass="110096">MQEAGRSNSNSLKNLPYPREVARSGFAMLLLLGLCLGLPLFSESQEEARIWDDTPEQVLLRVPRQPRLLQRLKTKPLMAEFSVKSTIISRYAFTTVSCRVLNRASEDQDAEFQMQIPESAFITNFTMLIGDTVYRSEITQKEKKNSESIKEKGNRTLDNNEEMETDMFKASLVIPSKDKAAFFLSYEELLQRRLGKYEHSISVRPQQLVGRLTVEVDILERSGITALEVLPLHNSRKKGSGRAEVKSEVGPPPSTLINQNETFAKVVFKPTVVQQAKIAQNGILGDFIIRYDVKREQNIGDIQVLNGYFVHYFAPKNLPPLPKNVVFVFDISASMVGAKLQQTREALVTILNDLRPQDRFNIIGFSNRIKMWKDHLLPVTPDNIRNGKIYMYHLAPTGGTDINGALQTAIKLLNNYVAQNDIEDRSVSLIVFLTDGKPTFGETNTLKILSNAKEATGGQICIFTIGIGNDVDYKLLEKLSLENCGLTRRVHEEEKAGAQLIGFYDEIRTPLLSDIRIDYPPDVVEHATRTLFPNYFNGSEIVIAGKMVDKTSDQLHVEVTASNSKKFVILKKDIPVESRKMGNDVSVTPGSASQGEKDLNHIERLWSYLTVKELLSSWVQSNSEQEKEQLRRKAQDLALKYHFLTPFTSMKLRKPGLHTNQLEDTHGMSAATGPATVVQNLREAGVQPGPALKKPYEPRIKISKTSVVWMDGDPHFVVDFPLSKLTVCFNIDGEPGDILRLVSDHLGSGVTVNGELIGAPAPPNGHKKQRTYFRTITILINRPERSYLEITPSRVILDGGDRLVLPCNQSVVVGSRGLEVSVSANANVTVTIQGNIAFVILIHLYKKPAPFQRNHLGFYIANSKGLSDNCHGLLGQFLNQDAKLVGAPEEYGKNLSHQPFPQAEGMPEAILKVKGRHVPVVWKQRKIYNGQTQVDCWFDRNNAVKLIDGVYKDYLASHPFDTEDALGLSMSRKTATDSPLEERI</sequence>
<gene>
    <name evidence="11" type="ORF">APTSU1_000119100</name>
</gene>
<keyword evidence="8" id="KW-0812">Transmembrane</keyword>
<keyword evidence="8" id="KW-1133">Transmembrane helix</keyword>
<feature type="transmembrane region" description="Helical" evidence="8">
    <location>
        <begin position="21"/>
        <end position="41"/>
    </location>
</feature>
<dbReference type="InterPro" id="IPR050934">
    <property type="entry name" value="ITIH"/>
</dbReference>
<evidence type="ECO:0000259" key="10">
    <source>
        <dbReference type="PROSITE" id="PS51468"/>
    </source>
</evidence>
<dbReference type="Gene3D" id="3.40.50.410">
    <property type="entry name" value="von Willebrand factor, type A domain"/>
    <property type="match status" value="1"/>
</dbReference>
<dbReference type="InterPro" id="IPR010600">
    <property type="entry name" value="ITI_HC_C"/>
</dbReference>
<dbReference type="Pfam" id="PF00092">
    <property type="entry name" value="VWA"/>
    <property type="match status" value="1"/>
</dbReference>
<dbReference type="Proteomes" id="UP001623349">
    <property type="component" value="Unassembled WGS sequence"/>
</dbReference>
<keyword evidence="5" id="KW-0732">Signal</keyword>
<dbReference type="PROSITE" id="PS50234">
    <property type="entry name" value="VWFA"/>
    <property type="match status" value="1"/>
</dbReference>
<evidence type="ECO:0000256" key="7">
    <source>
        <dbReference type="ARBA" id="ARBA00023180"/>
    </source>
</evidence>
<comment type="similarity">
    <text evidence="2">Belongs to the ITIH family.</text>
</comment>
<proteinExistence type="inferred from homology"/>
<keyword evidence="4" id="KW-0646">Protease inhibitor</keyword>
<keyword evidence="8" id="KW-0472">Membrane</keyword>
<dbReference type="SUPFAM" id="SSF53300">
    <property type="entry name" value="vWA-like"/>
    <property type="match status" value="1"/>
</dbReference>
<evidence type="ECO:0000313" key="11">
    <source>
        <dbReference type="EMBL" id="GAB1285961.1"/>
    </source>
</evidence>